<proteinExistence type="predicted"/>
<organism evidence="1 2">
    <name type="scientific">Xiphophorus couchianus</name>
    <name type="common">Monterrey platyfish</name>
    <dbReference type="NCBI Taxonomy" id="32473"/>
    <lineage>
        <taxon>Eukaryota</taxon>
        <taxon>Metazoa</taxon>
        <taxon>Chordata</taxon>
        <taxon>Craniata</taxon>
        <taxon>Vertebrata</taxon>
        <taxon>Euteleostomi</taxon>
        <taxon>Actinopterygii</taxon>
        <taxon>Neopterygii</taxon>
        <taxon>Teleostei</taxon>
        <taxon>Neoteleostei</taxon>
        <taxon>Acanthomorphata</taxon>
        <taxon>Ovalentaria</taxon>
        <taxon>Atherinomorphae</taxon>
        <taxon>Cyprinodontiformes</taxon>
        <taxon>Poeciliidae</taxon>
        <taxon>Poeciliinae</taxon>
        <taxon>Xiphophorus</taxon>
    </lineage>
</organism>
<keyword evidence="2" id="KW-1185">Reference proteome</keyword>
<accession>A0A3B5LHG0</accession>
<reference evidence="1" key="1">
    <citation type="submission" date="2025-08" db="UniProtKB">
        <authorList>
            <consortium name="Ensembl"/>
        </authorList>
    </citation>
    <scope>IDENTIFICATION</scope>
</reference>
<evidence type="ECO:0000313" key="2">
    <source>
        <dbReference type="Proteomes" id="UP000261380"/>
    </source>
</evidence>
<dbReference type="AlphaFoldDB" id="A0A3B5LHG0"/>
<dbReference type="Ensembl" id="ENSXCOT00000009227.1">
    <property type="protein sequence ID" value="ENSXCOP00000009116.1"/>
    <property type="gene ID" value="ENSXCOG00000006955.1"/>
</dbReference>
<evidence type="ECO:0000313" key="1">
    <source>
        <dbReference type="Ensembl" id="ENSXCOP00000009116.1"/>
    </source>
</evidence>
<reference evidence="1" key="2">
    <citation type="submission" date="2025-09" db="UniProtKB">
        <authorList>
            <consortium name="Ensembl"/>
        </authorList>
    </citation>
    <scope>IDENTIFICATION</scope>
</reference>
<dbReference type="Proteomes" id="UP000261380">
    <property type="component" value="Unplaced"/>
</dbReference>
<name>A0A3B5LHG0_9TELE</name>
<protein>
    <submittedName>
        <fullName evidence="1">Uncharacterized protein</fullName>
    </submittedName>
</protein>
<sequence length="66" mass="7573">MKKQFNRMRQLANQTVWTQDASLPRSVGFWRSVARVVSSMPQHLARCAQSVNCQCECHIMCSCVID</sequence>